<organism evidence="4 5">
    <name type="scientific">Candidatus Aphodocola excrementigallinarum</name>
    <dbReference type="NCBI Taxonomy" id="2840670"/>
    <lineage>
        <taxon>Bacteria</taxon>
        <taxon>Bacillati</taxon>
        <taxon>Bacillota</taxon>
        <taxon>Bacilli</taxon>
        <taxon>Candidatus Aphodocola</taxon>
    </lineage>
</organism>
<keyword evidence="2" id="KW-0472">Membrane</keyword>
<dbReference type="InterPro" id="IPR029787">
    <property type="entry name" value="Nucleotide_cyclase"/>
</dbReference>
<evidence type="ECO:0000259" key="3">
    <source>
        <dbReference type="PROSITE" id="PS50887"/>
    </source>
</evidence>
<feature type="transmembrane region" description="Helical" evidence="2">
    <location>
        <begin position="9"/>
        <end position="28"/>
    </location>
</feature>
<dbReference type="InterPro" id="IPR000160">
    <property type="entry name" value="GGDEF_dom"/>
</dbReference>
<dbReference type="SUPFAM" id="SSF55073">
    <property type="entry name" value="Nucleotide cyclase"/>
    <property type="match status" value="1"/>
</dbReference>
<dbReference type="EMBL" id="DVMT01000017">
    <property type="protein sequence ID" value="HIU40013.1"/>
    <property type="molecule type" value="Genomic_DNA"/>
</dbReference>
<dbReference type="Proteomes" id="UP000824074">
    <property type="component" value="Unassembled WGS sequence"/>
</dbReference>
<keyword evidence="1" id="KW-0732">Signal</keyword>
<comment type="caution">
    <text evidence="4">The sequence shown here is derived from an EMBL/GenBank/DDBJ whole genome shotgun (WGS) entry which is preliminary data.</text>
</comment>
<keyword evidence="2" id="KW-0812">Transmembrane</keyword>
<dbReference type="PROSITE" id="PS50887">
    <property type="entry name" value="GGDEF"/>
    <property type="match status" value="1"/>
</dbReference>
<dbReference type="SMART" id="SM00062">
    <property type="entry name" value="PBPb"/>
    <property type="match status" value="1"/>
</dbReference>
<dbReference type="Gene3D" id="3.40.190.10">
    <property type="entry name" value="Periplasmic binding protein-like II"/>
    <property type="match status" value="4"/>
</dbReference>
<dbReference type="Gene3D" id="3.30.70.270">
    <property type="match status" value="1"/>
</dbReference>
<feature type="transmembrane region" description="Helical" evidence="2">
    <location>
        <begin position="501"/>
        <end position="522"/>
    </location>
</feature>
<gene>
    <name evidence="4" type="ORF">IAB68_01755</name>
</gene>
<dbReference type="AlphaFoldDB" id="A0A9D1IME5"/>
<reference evidence="4" key="1">
    <citation type="submission" date="2020-10" db="EMBL/GenBank/DDBJ databases">
        <authorList>
            <person name="Gilroy R."/>
        </authorList>
    </citation>
    <scope>NUCLEOTIDE SEQUENCE</scope>
    <source>
        <strain evidence="4">CHK193-30670</strain>
    </source>
</reference>
<dbReference type="CDD" id="cd01949">
    <property type="entry name" value="GGDEF"/>
    <property type="match status" value="1"/>
</dbReference>
<evidence type="ECO:0000256" key="1">
    <source>
        <dbReference type="ARBA" id="ARBA00022729"/>
    </source>
</evidence>
<proteinExistence type="predicted"/>
<dbReference type="InterPro" id="IPR001638">
    <property type="entry name" value="Solute-binding_3/MltF_N"/>
</dbReference>
<dbReference type="Pfam" id="PF00990">
    <property type="entry name" value="GGDEF"/>
    <property type="match status" value="1"/>
</dbReference>
<dbReference type="SUPFAM" id="SSF53850">
    <property type="entry name" value="Periplasmic binding protein-like II"/>
    <property type="match status" value="2"/>
</dbReference>
<evidence type="ECO:0000256" key="2">
    <source>
        <dbReference type="SAM" id="Phobius"/>
    </source>
</evidence>
<name>A0A9D1IME5_9FIRM</name>
<evidence type="ECO:0000313" key="4">
    <source>
        <dbReference type="EMBL" id="HIU40013.1"/>
    </source>
</evidence>
<dbReference type="PANTHER" id="PTHR35936">
    <property type="entry name" value="MEMBRANE-BOUND LYTIC MUREIN TRANSGLYCOSYLASE F"/>
    <property type="match status" value="1"/>
</dbReference>
<dbReference type="NCBIfam" id="TIGR00254">
    <property type="entry name" value="GGDEF"/>
    <property type="match status" value="1"/>
</dbReference>
<accession>A0A9D1IME5</accession>
<keyword evidence="2" id="KW-1133">Transmembrane helix</keyword>
<protein>
    <submittedName>
        <fullName evidence="4">GGDEF domain-containing protein</fullName>
    </submittedName>
</protein>
<dbReference type="SMART" id="SM00267">
    <property type="entry name" value="GGDEF"/>
    <property type="match status" value="1"/>
</dbReference>
<evidence type="ECO:0000313" key="5">
    <source>
        <dbReference type="Proteomes" id="UP000824074"/>
    </source>
</evidence>
<feature type="domain" description="GGDEF" evidence="3">
    <location>
        <begin position="566"/>
        <end position="687"/>
    </location>
</feature>
<reference evidence="4" key="2">
    <citation type="journal article" date="2021" name="PeerJ">
        <title>Extensive microbial diversity within the chicken gut microbiome revealed by metagenomics and culture.</title>
        <authorList>
            <person name="Gilroy R."/>
            <person name="Ravi A."/>
            <person name="Getino M."/>
            <person name="Pursley I."/>
            <person name="Horton D.L."/>
            <person name="Alikhan N.F."/>
            <person name="Baker D."/>
            <person name="Gharbi K."/>
            <person name="Hall N."/>
            <person name="Watson M."/>
            <person name="Adriaenssens E.M."/>
            <person name="Foster-Nyarko E."/>
            <person name="Jarju S."/>
            <person name="Secka A."/>
            <person name="Antonio M."/>
            <person name="Oren A."/>
            <person name="Chaudhuri R.R."/>
            <person name="La Ragione R."/>
            <person name="Hildebrand F."/>
            <person name="Pallen M.J."/>
        </authorList>
    </citation>
    <scope>NUCLEOTIDE SEQUENCE</scope>
    <source>
        <strain evidence="4">CHK193-30670</strain>
    </source>
</reference>
<sequence length="687" mass="79985">MRKKKNKRWLVVGFIIILVIILIVLINFSNSNAVDTRLNLSEKRWIENNKKDVINISVANNIPVFSSNGEGVFFNFITRFEDQTELSLNLISYDASDSVEENDLYFEVVGHDDVNKIKEDEMVFFNDYYVLVGKESEKITDPRDISNKKIGVLSDDLSDVSYYISSLNNVTYTPYDSEENLQNAIKNSEVDYIAVPKMRYLSFALENDYHIVYNITEMREAYVLRTSDDLNKNLKSIVNKNYLDYENNYLESDYNESLINLLMEENNISEKTQADFLGKNYVFGYIDNEPYTSVINNRLIGLDSTYIDAFSELSGASFTLRKYRSVKDLKDALNDGKVDIAPNYYNYSGLSGDYTRTISPYDEQYVVLVNQDRTDVVVNSVKSLKDKNVIAINSTLAKYLEDEADAKVKTYDRVSSLINNIDDDSIVVLDRNIYDMYKDSELSNFRVIYNDNENLEYGYIIKDNNENRAFSTLFNTYMEIINYKQMYNLAWKDYLVDSKEISYTFIYIVAIVIVLFIGWLFLRKRLKIKKKNKREETIRYVDPLTSLKNRNYLNKNFKRWNNNAIYPQAIIVVNLNNLRHVNDVYGHEEGDKLIKLAANILIRNQLEQSDIIRTDGNEYLIYMVGYEKNKVVAYMRKLYKELSELPYGYGATLGYSMIEDDIKTIDDAINEAVLEIRASKEMNGKNK</sequence>
<dbReference type="InterPro" id="IPR043128">
    <property type="entry name" value="Rev_trsase/Diguanyl_cyclase"/>
</dbReference>